<keyword evidence="3" id="KW-1185">Reference proteome</keyword>
<evidence type="ECO:0000256" key="1">
    <source>
        <dbReference type="SAM" id="MobiDB-lite"/>
    </source>
</evidence>
<keyword evidence="2" id="KW-0808">Transferase</keyword>
<reference evidence="2" key="1">
    <citation type="submission" date="2020-01" db="EMBL/GenBank/DDBJ databases">
        <title>Genome Sequencing of Three Apophysomyces-Like Fungal Strains Confirms a Novel Fungal Genus in the Mucoromycota with divergent Burkholderia-like Endosymbiotic Bacteria.</title>
        <authorList>
            <person name="Stajich J.E."/>
            <person name="Macias A.M."/>
            <person name="Carter-House D."/>
            <person name="Lovett B."/>
            <person name="Kasson L.R."/>
            <person name="Berry K."/>
            <person name="Grigoriev I."/>
            <person name="Chang Y."/>
            <person name="Spatafora J."/>
            <person name="Kasson M.T."/>
        </authorList>
    </citation>
    <scope>NUCLEOTIDE SEQUENCE</scope>
    <source>
        <strain evidence="2">NRRL A-21654</strain>
    </source>
</reference>
<protein>
    <submittedName>
        <fullName evidence="2">Sterol 3-beta-glucosyltransferase</fullName>
    </submittedName>
</protein>
<accession>A0A8H7BDK2</accession>
<comment type="caution">
    <text evidence="2">The sequence shown here is derived from an EMBL/GenBank/DDBJ whole genome shotgun (WGS) entry which is preliminary data.</text>
</comment>
<dbReference type="EMBL" id="JABAYA010000345">
    <property type="protein sequence ID" value="KAF7720862.1"/>
    <property type="molecule type" value="Genomic_DNA"/>
</dbReference>
<evidence type="ECO:0000313" key="2">
    <source>
        <dbReference type="EMBL" id="KAF7720862.1"/>
    </source>
</evidence>
<dbReference type="Proteomes" id="UP000605846">
    <property type="component" value="Unassembled WGS sequence"/>
</dbReference>
<dbReference type="OrthoDB" id="2162691at2759"/>
<gene>
    <name evidence="2" type="primary">ATG26_3</name>
    <name evidence="2" type="ORF">EC973_005897</name>
</gene>
<dbReference type="AlphaFoldDB" id="A0A8H7BDK2"/>
<name>A0A8H7BDK2_9FUNG</name>
<feature type="region of interest" description="Disordered" evidence="1">
    <location>
        <begin position="356"/>
        <end position="389"/>
    </location>
</feature>
<dbReference type="GO" id="GO:0016740">
    <property type="term" value="F:transferase activity"/>
    <property type="evidence" value="ECO:0007669"/>
    <property type="project" value="UniProtKB-KW"/>
</dbReference>
<sequence>MPTLFKQYIRFVDLGSSIDAIFPHHAWSDVSSTDDLANRQSNEVSGDRPRYMRELLAEAAGASFHDDMSMPAAEEEQNMQSPREAESSLKEHSLAEKVQTIFNFEKAESLRGGGNILMLNALHKAVFKAKTNGASFKLSLPFESILDMEQTGELEFQRFLKIRAVGIDDNFVVDEYYFAYFPDIKSTFAKLSEAWERSQHASNEMKDSMISFTNCPPPNIATTSPDASTMISPSLSISDLYDADAQPITIPAIGSGHRAKHSKQSASVTSIVANALAVPGAIKELLYPPSVNAKGKATETVSNKRFMHEQEFVTDHASEIFEDTSSSEDDRSVVDWLDEKRKSGMKLVYGLLGGSAGNINQDQDDEDDDIHSREERLQGQHANSGDINERTRSKFREYFVLPESEKLYAGT</sequence>
<evidence type="ECO:0000313" key="3">
    <source>
        <dbReference type="Proteomes" id="UP000605846"/>
    </source>
</evidence>
<proteinExistence type="predicted"/>
<organism evidence="2 3">
    <name type="scientific">Apophysomyces ossiformis</name>
    <dbReference type="NCBI Taxonomy" id="679940"/>
    <lineage>
        <taxon>Eukaryota</taxon>
        <taxon>Fungi</taxon>
        <taxon>Fungi incertae sedis</taxon>
        <taxon>Mucoromycota</taxon>
        <taxon>Mucoromycotina</taxon>
        <taxon>Mucoromycetes</taxon>
        <taxon>Mucorales</taxon>
        <taxon>Mucorineae</taxon>
        <taxon>Mucoraceae</taxon>
        <taxon>Apophysomyces</taxon>
    </lineage>
</organism>